<reference evidence="1 2" key="1">
    <citation type="submission" date="2010-02" db="EMBL/GenBank/DDBJ databases">
        <authorList>
            <person name="Weinstock G."/>
            <person name="Sodergren E."/>
            <person name="Clifton S."/>
            <person name="Fulton L."/>
            <person name="Fulton B."/>
            <person name="Courtney L."/>
            <person name="Fronick C."/>
            <person name="Harrison M."/>
            <person name="Strong C."/>
            <person name="Farmer C."/>
            <person name="Delahaunty K."/>
            <person name="Markovic C."/>
            <person name="Hall O."/>
            <person name="Minx P."/>
            <person name="Tomlinson C."/>
            <person name="Mitreva M."/>
            <person name="Nelson J."/>
            <person name="Hou S."/>
            <person name="Wollam A."/>
            <person name="Pepin K.H."/>
            <person name="Johnson M."/>
            <person name="Bhonagiri V."/>
            <person name="Zhang X."/>
            <person name="Suruliraj S."/>
            <person name="Warren W."/>
            <person name="Chinwalla A."/>
            <person name="Mardis E.R."/>
            <person name="Wilson R.K."/>
        </authorList>
    </citation>
    <scope>NUCLEOTIDE SEQUENCE [LARGE SCALE GENOMIC DNA]</scope>
    <source>
        <strain evidence="1 2">ATCC 29315</strain>
    </source>
</reference>
<organism evidence="1 2">
    <name type="scientific">Neisseria elongata subsp. glycolytica ATCC 29315</name>
    <dbReference type="NCBI Taxonomy" id="546263"/>
    <lineage>
        <taxon>Bacteria</taxon>
        <taxon>Pseudomonadati</taxon>
        <taxon>Pseudomonadota</taxon>
        <taxon>Betaproteobacteria</taxon>
        <taxon>Neisseriales</taxon>
        <taxon>Neisseriaceae</taxon>
        <taxon>Neisseria</taxon>
    </lineage>
</organism>
<dbReference type="EMBL" id="ADBF01000253">
    <property type="protein sequence ID" value="EFE48761.1"/>
    <property type="molecule type" value="Genomic_DNA"/>
</dbReference>
<dbReference type="AlphaFoldDB" id="D4DUH8"/>
<evidence type="ECO:0000313" key="1">
    <source>
        <dbReference type="EMBL" id="EFE48761.1"/>
    </source>
</evidence>
<dbReference type="Proteomes" id="UP000005536">
    <property type="component" value="Unassembled WGS sequence"/>
</dbReference>
<sequence>MFGINLYFYPFWQKQAGFWKCTTDNACTYRSIKCPFLSGWWKVN</sequence>
<comment type="caution">
    <text evidence="1">The sequence shown here is derived from an EMBL/GenBank/DDBJ whole genome shotgun (WGS) entry which is preliminary data.</text>
</comment>
<protein>
    <submittedName>
        <fullName evidence="1">Uncharacterized protein</fullName>
    </submittedName>
</protein>
<name>D4DUH8_NEIEG</name>
<evidence type="ECO:0000313" key="2">
    <source>
        <dbReference type="Proteomes" id="UP000005536"/>
    </source>
</evidence>
<gene>
    <name evidence="1" type="ORF">NEIELOOT_02740</name>
</gene>
<proteinExistence type="predicted"/>
<accession>D4DUH8</accession>